<keyword evidence="10" id="KW-0418">Kinase</keyword>
<dbReference type="CDD" id="cd10422">
    <property type="entry name" value="RNase_Ire1"/>
    <property type="match status" value="1"/>
</dbReference>
<feature type="region of interest" description="Disordered" evidence="19">
    <location>
        <begin position="957"/>
        <end position="978"/>
    </location>
</feature>
<dbReference type="InterPro" id="IPR045133">
    <property type="entry name" value="IRE1/2-like"/>
</dbReference>
<dbReference type="InterPro" id="IPR011047">
    <property type="entry name" value="Quinoprotein_ADH-like_sf"/>
</dbReference>
<organism evidence="23 24">
    <name type="scientific">Asterophora parasitica</name>
    <dbReference type="NCBI Taxonomy" id="117018"/>
    <lineage>
        <taxon>Eukaryota</taxon>
        <taxon>Fungi</taxon>
        <taxon>Dikarya</taxon>
        <taxon>Basidiomycota</taxon>
        <taxon>Agaricomycotina</taxon>
        <taxon>Agaricomycetes</taxon>
        <taxon>Agaricomycetidae</taxon>
        <taxon>Agaricales</taxon>
        <taxon>Tricholomatineae</taxon>
        <taxon>Lyophyllaceae</taxon>
        <taxon>Asterophora</taxon>
    </lineage>
</organism>
<dbReference type="EMBL" id="JABCKV010000062">
    <property type="protein sequence ID" value="KAG5644674.1"/>
    <property type="molecule type" value="Genomic_DNA"/>
</dbReference>
<keyword evidence="14" id="KW-1133">Transmembrane helix</keyword>
<evidence type="ECO:0000256" key="4">
    <source>
        <dbReference type="ARBA" id="ARBA00022527"/>
    </source>
</evidence>
<keyword evidence="15" id="KW-0472">Membrane</keyword>
<evidence type="ECO:0000256" key="7">
    <source>
        <dbReference type="ARBA" id="ARBA00022723"/>
    </source>
</evidence>
<dbReference type="GO" id="GO:0006397">
    <property type="term" value="P:mRNA processing"/>
    <property type="evidence" value="ECO:0007669"/>
    <property type="project" value="InterPro"/>
</dbReference>
<comment type="catalytic activity">
    <reaction evidence="18">
        <text>L-seryl-[protein] + ATP = O-phospho-L-seryl-[protein] + ADP + H(+)</text>
        <dbReference type="Rhea" id="RHEA:17989"/>
        <dbReference type="Rhea" id="RHEA-COMP:9863"/>
        <dbReference type="Rhea" id="RHEA-COMP:11604"/>
        <dbReference type="ChEBI" id="CHEBI:15378"/>
        <dbReference type="ChEBI" id="CHEBI:29999"/>
        <dbReference type="ChEBI" id="CHEBI:30616"/>
        <dbReference type="ChEBI" id="CHEBI:83421"/>
        <dbReference type="ChEBI" id="CHEBI:456216"/>
        <dbReference type="EC" id="2.7.11.1"/>
    </reaction>
    <physiologicalReaction direction="left-to-right" evidence="18">
        <dbReference type="Rhea" id="RHEA:17990"/>
    </physiologicalReaction>
</comment>
<dbReference type="FunFam" id="1.10.510.10:FF:000572">
    <property type="entry name" value="Serine/threonine-protein kinase/endoribonuclease IRE1"/>
    <property type="match status" value="1"/>
</dbReference>
<evidence type="ECO:0000256" key="9">
    <source>
        <dbReference type="ARBA" id="ARBA00022741"/>
    </source>
</evidence>
<protein>
    <recommendedName>
        <fullName evidence="3">non-specific serine/threonine protein kinase</fullName>
        <ecNumber evidence="3">2.7.11.1</ecNumber>
    </recommendedName>
</protein>
<keyword evidence="9" id="KW-0547">Nucleotide-binding</keyword>
<dbReference type="PROSITE" id="PS50011">
    <property type="entry name" value="PROTEIN_KINASE_DOM"/>
    <property type="match status" value="1"/>
</dbReference>
<proteinExistence type="predicted"/>
<dbReference type="InterPro" id="IPR038357">
    <property type="entry name" value="KEN_sf"/>
</dbReference>
<evidence type="ECO:0000256" key="20">
    <source>
        <dbReference type="SAM" id="SignalP"/>
    </source>
</evidence>
<evidence type="ECO:0000256" key="13">
    <source>
        <dbReference type="ARBA" id="ARBA00022842"/>
    </source>
</evidence>
<dbReference type="GO" id="GO:0036498">
    <property type="term" value="P:IRE1-mediated unfolded protein response"/>
    <property type="evidence" value="ECO:0007669"/>
    <property type="project" value="TreeGrafter"/>
</dbReference>
<evidence type="ECO:0000256" key="10">
    <source>
        <dbReference type="ARBA" id="ARBA00022777"/>
    </source>
</evidence>
<dbReference type="GO" id="GO:0051082">
    <property type="term" value="F:unfolded protein binding"/>
    <property type="evidence" value="ECO:0007669"/>
    <property type="project" value="TreeGrafter"/>
</dbReference>
<keyword evidence="16" id="KW-0325">Glycoprotein</keyword>
<evidence type="ECO:0000259" key="21">
    <source>
        <dbReference type="PROSITE" id="PS50011"/>
    </source>
</evidence>
<dbReference type="InterPro" id="IPR008271">
    <property type="entry name" value="Ser/Thr_kinase_AS"/>
</dbReference>
<evidence type="ECO:0000256" key="14">
    <source>
        <dbReference type="ARBA" id="ARBA00022989"/>
    </source>
</evidence>
<keyword evidence="11" id="KW-0378">Hydrolase</keyword>
<dbReference type="Gene3D" id="2.130.10.10">
    <property type="entry name" value="YVTN repeat-like/Quinoprotein amine dehydrogenase"/>
    <property type="match status" value="1"/>
</dbReference>
<feature type="region of interest" description="Disordered" evidence="19">
    <location>
        <begin position="623"/>
        <end position="739"/>
    </location>
</feature>
<evidence type="ECO:0000256" key="2">
    <source>
        <dbReference type="ARBA" id="ARBA00004479"/>
    </source>
</evidence>
<accession>A0A9P7G858</accession>
<dbReference type="Proteomes" id="UP000775547">
    <property type="component" value="Unassembled WGS sequence"/>
</dbReference>
<dbReference type="GO" id="GO:0005524">
    <property type="term" value="F:ATP binding"/>
    <property type="evidence" value="ECO:0007669"/>
    <property type="project" value="UniProtKB-KW"/>
</dbReference>
<dbReference type="SMART" id="SM00220">
    <property type="entry name" value="S_TKc"/>
    <property type="match status" value="1"/>
</dbReference>
<dbReference type="InterPro" id="IPR015943">
    <property type="entry name" value="WD40/YVTN_repeat-like_dom_sf"/>
</dbReference>
<keyword evidence="24" id="KW-1185">Reference proteome</keyword>
<evidence type="ECO:0000256" key="11">
    <source>
        <dbReference type="ARBA" id="ARBA00022801"/>
    </source>
</evidence>
<evidence type="ECO:0000313" key="23">
    <source>
        <dbReference type="EMBL" id="KAG5644674.1"/>
    </source>
</evidence>
<keyword evidence="7" id="KW-0479">Metal-binding</keyword>
<feature type="chain" id="PRO_5040172626" description="non-specific serine/threonine protein kinase" evidence="20">
    <location>
        <begin position="21"/>
        <end position="1201"/>
    </location>
</feature>
<dbReference type="Gene3D" id="1.10.510.10">
    <property type="entry name" value="Transferase(Phosphotransferase) domain 1"/>
    <property type="match status" value="1"/>
</dbReference>
<evidence type="ECO:0000256" key="18">
    <source>
        <dbReference type="ARBA" id="ARBA00048977"/>
    </source>
</evidence>
<dbReference type="GO" id="GO:0070059">
    <property type="term" value="P:intrinsic apoptotic signaling pathway in response to endoplasmic reticulum stress"/>
    <property type="evidence" value="ECO:0007669"/>
    <property type="project" value="TreeGrafter"/>
</dbReference>
<feature type="compositionally biased region" description="Acidic residues" evidence="19">
    <location>
        <begin position="700"/>
        <end position="710"/>
    </location>
</feature>
<feature type="domain" description="KEN" evidence="22">
    <location>
        <begin position="1067"/>
        <end position="1199"/>
    </location>
</feature>
<feature type="signal peptide" evidence="20">
    <location>
        <begin position="1"/>
        <end position="20"/>
    </location>
</feature>
<dbReference type="GO" id="GO:0046872">
    <property type="term" value="F:metal ion binding"/>
    <property type="evidence" value="ECO:0007669"/>
    <property type="project" value="UniProtKB-KW"/>
</dbReference>
<dbReference type="SUPFAM" id="SSF50998">
    <property type="entry name" value="Quinoprotein alcohol dehydrogenase-like"/>
    <property type="match status" value="1"/>
</dbReference>
<evidence type="ECO:0000313" key="24">
    <source>
        <dbReference type="Proteomes" id="UP000775547"/>
    </source>
</evidence>
<reference evidence="23" key="1">
    <citation type="submission" date="2020-07" db="EMBL/GenBank/DDBJ databases">
        <authorList>
            <person name="Nieuwenhuis M."/>
            <person name="Van De Peppel L.J.J."/>
        </authorList>
    </citation>
    <scope>NUCLEOTIDE SEQUENCE</scope>
    <source>
        <strain evidence="23">AP01</strain>
        <tissue evidence="23">Mycelium</tissue>
    </source>
</reference>
<dbReference type="OrthoDB" id="63989at2759"/>
<dbReference type="PANTHER" id="PTHR13954:SF6">
    <property type="entry name" value="NON-SPECIFIC SERINE_THREONINE PROTEIN KINASE"/>
    <property type="match status" value="1"/>
</dbReference>
<dbReference type="SMART" id="SM00580">
    <property type="entry name" value="PUG"/>
    <property type="match status" value="1"/>
</dbReference>
<dbReference type="InterPro" id="IPR010513">
    <property type="entry name" value="KEN_dom"/>
</dbReference>
<keyword evidence="12" id="KW-0067">ATP-binding</keyword>
<feature type="compositionally biased region" description="Basic and acidic residues" evidence="19">
    <location>
        <begin position="661"/>
        <end position="670"/>
    </location>
</feature>
<evidence type="ECO:0000256" key="16">
    <source>
        <dbReference type="ARBA" id="ARBA00023180"/>
    </source>
</evidence>
<dbReference type="FunFam" id="3.30.200.20:FF:000077">
    <property type="entry name" value="Putative Serine/threonine-protein kinase/endoribonuclease IRE1"/>
    <property type="match status" value="1"/>
</dbReference>
<dbReference type="GO" id="GO:0004521">
    <property type="term" value="F:RNA endonuclease activity"/>
    <property type="evidence" value="ECO:0007669"/>
    <property type="project" value="InterPro"/>
</dbReference>
<evidence type="ECO:0000256" key="19">
    <source>
        <dbReference type="SAM" id="MobiDB-lite"/>
    </source>
</evidence>
<dbReference type="GO" id="GO:1990604">
    <property type="term" value="C:IRE1-TRAF2-ASK1 complex"/>
    <property type="evidence" value="ECO:0007669"/>
    <property type="project" value="TreeGrafter"/>
</dbReference>
<keyword evidence="5" id="KW-0808">Transferase</keyword>
<dbReference type="Pfam" id="PF00069">
    <property type="entry name" value="Pkinase"/>
    <property type="match status" value="1"/>
</dbReference>
<feature type="compositionally biased region" description="Polar residues" evidence="19">
    <location>
        <begin position="715"/>
        <end position="733"/>
    </location>
</feature>
<evidence type="ECO:0000256" key="12">
    <source>
        <dbReference type="ARBA" id="ARBA00022840"/>
    </source>
</evidence>
<dbReference type="SMART" id="SM00564">
    <property type="entry name" value="PQQ"/>
    <property type="match status" value="2"/>
</dbReference>
<keyword evidence="8 20" id="KW-0732">Signal</keyword>
<comment type="caution">
    <text evidence="23">The sequence shown here is derived from an EMBL/GenBank/DDBJ whole genome shotgun (WGS) entry which is preliminary data.</text>
</comment>
<dbReference type="GO" id="GO:0016787">
    <property type="term" value="F:hydrolase activity"/>
    <property type="evidence" value="ECO:0007669"/>
    <property type="project" value="UniProtKB-KW"/>
</dbReference>
<comment type="subcellular location">
    <subcellularLocation>
        <location evidence="2">Membrane</location>
        <topology evidence="2">Single-pass type I membrane protein</topology>
    </subcellularLocation>
</comment>
<evidence type="ECO:0000256" key="8">
    <source>
        <dbReference type="ARBA" id="ARBA00022729"/>
    </source>
</evidence>
<gene>
    <name evidence="23" type="ORF">DXG03_007973</name>
</gene>
<feature type="domain" description="Protein kinase" evidence="21">
    <location>
        <begin position="763"/>
        <end position="1064"/>
    </location>
</feature>
<feature type="compositionally biased region" description="Low complexity" evidence="19">
    <location>
        <begin position="963"/>
        <end position="978"/>
    </location>
</feature>
<keyword evidence="4" id="KW-0723">Serine/threonine-protein kinase</keyword>
<dbReference type="SUPFAM" id="SSF56112">
    <property type="entry name" value="Protein kinase-like (PK-like)"/>
    <property type="match status" value="1"/>
</dbReference>
<evidence type="ECO:0000256" key="15">
    <source>
        <dbReference type="ARBA" id="ARBA00023136"/>
    </source>
</evidence>
<comment type="cofactor">
    <cofactor evidence="1">
        <name>Mg(2+)</name>
        <dbReference type="ChEBI" id="CHEBI:18420"/>
    </cofactor>
</comment>
<dbReference type="AlphaFoldDB" id="A0A9P7G858"/>
<evidence type="ECO:0000256" key="5">
    <source>
        <dbReference type="ARBA" id="ARBA00022679"/>
    </source>
</evidence>
<comment type="catalytic activity">
    <reaction evidence="17">
        <text>L-threonyl-[protein] + ATP = O-phospho-L-threonyl-[protein] + ADP + H(+)</text>
        <dbReference type="Rhea" id="RHEA:46608"/>
        <dbReference type="Rhea" id="RHEA-COMP:11060"/>
        <dbReference type="Rhea" id="RHEA-COMP:11605"/>
        <dbReference type="ChEBI" id="CHEBI:15378"/>
        <dbReference type="ChEBI" id="CHEBI:30013"/>
        <dbReference type="ChEBI" id="CHEBI:30616"/>
        <dbReference type="ChEBI" id="CHEBI:61977"/>
        <dbReference type="ChEBI" id="CHEBI:456216"/>
        <dbReference type="EC" id="2.7.11.1"/>
    </reaction>
    <physiologicalReaction direction="left-to-right" evidence="17">
        <dbReference type="Rhea" id="RHEA:46609"/>
    </physiologicalReaction>
</comment>
<keyword evidence="6" id="KW-0812">Transmembrane</keyword>
<dbReference type="GO" id="GO:0004674">
    <property type="term" value="F:protein serine/threonine kinase activity"/>
    <property type="evidence" value="ECO:0007669"/>
    <property type="project" value="UniProtKB-KW"/>
</dbReference>
<evidence type="ECO:0000256" key="17">
    <source>
        <dbReference type="ARBA" id="ARBA00048659"/>
    </source>
</evidence>
<dbReference type="InterPro" id="IPR018391">
    <property type="entry name" value="PQQ_b-propeller_rpt"/>
</dbReference>
<dbReference type="InterPro" id="IPR000719">
    <property type="entry name" value="Prot_kinase_dom"/>
</dbReference>
<dbReference type="PANTHER" id="PTHR13954">
    <property type="entry name" value="IRE1-RELATED"/>
    <property type="match status" value="1"/>
</dbReference>
<evidence type="ECO:0000256" key="1">
    <source>
        <dbReference type="ARBA" id="ARBA00001946"/>
    </source>
</evidence>
<feature type="compositionally biased region" description="Low complexity" evidence="19">
    <location>
        <begin position="623"/>
        <end position="634"/>
    </location>
</feature>
<reference evidence="23" key="2">
    <citation type="submission" date="2021-10" db="EMBL/GenBank/DDBJ databases">
        <title>Phylogenomics reveals ancestral predisposition of the termite-cultivated fungus Termitomyces towards a domesticated lifestyle.</title>
        <authorList>
            <person name="Auxier B."/>
            <person name="Grum-Grzhimaylo A."/>
            <person name="Cardenas M.E."/>
            <person name="Lodge J.D."/>
            <person name="Laessoe T."/>
            <person name="Pedersen O."/>
            <person name="Smith M.E."/>
            <person name="Kuyper T.W."/>
            <person name="Franco-Molano E.A."/>
            <person name="Baroni T.J."/>
            <person name="Aanen D.K."/>
        </authorList>
    </citation>
    <scope>NUCLEOTIDE SEQUENCE</scope>
    <source>
        <strain evidence="23">AP01</strain>
        <tissue evidence="23">Mycelium</tissue>
    </source>
</reference>
<feature type="compositionally biased region" description="Basic residues" evidence="19">
    <location>
        <begin position="680"/>
        <end position="695"/>
    </location>
</feature>
<dbReference type="Gene3D" id="3.30.200.20">
    <property type="entry name" value="Phosphorylase Kinase, domain 1"/>
    <property type="match status" value="1"/>
</dbReference>
<evidence type="ECO:0000256" key="3">
    <source>
        <dbReference type="ARBA" id="ARBA00012513"/>
    </source>
</evidence>
<sequence length="1201" mass="132344">MAPLLYLTAFLFAFISACIAEVISLRSTPGKSQALIERGHTEYSFISPPALDVESTVNELDLLDTVLVASVDGKFHALNRTSGKTLWSMPSFTASTSISAPSTLAPLVRTTHVDHDPEMTDETTSQELYVIEPQSGDIYVMATPTSPLQRFPFSMSELVDMSPFTFTGDEDRRVFVGRKETSLLLLELETGRVKATLNSECAWDQDDEDDGELDLDELEDNKTPISIPTEVYIGRTDYHISIQTRPLKGNSAIKAPIQNLSFSVYGPNNKDNNLQATYRRTKDDAYIQSLPSGEIISFKARQRGEPFANADAQVLWAVDFNNPIVAVFDVLQKPFSHAHARNNTLVLLQPRPHLQDVLPNLTPETVTRLPNRESAYVGMVQETGSLFAMSPARFPLVAFGGAERYPRRYLIDASKPEDDDDGKDDLPLSVDAITKARQWGRERNQDECRGHALYTNRRCLVGVRPLEEGDGHEGRLKRLLDGPTGVPWAGKGGMGGAQQVRHDALTGVNVTLGVGAALPLTVIEATANAEGGWAKATHRNVLEAIAITAVLGAASLWFWLKRSRQARSGGGRAKGSVTSENATPTLVVVPITPAYAESPPPTSILSDTTEKAIPIISVPPTVPVESSVASDPALPSSPPPASEKPKPINQVNGNAIPTTKAADDSDREGEANDDVLATPGKRKNRRGKRGKKKKAGVILPEEDEREEEDEKEKPSTNGNIGKSESPRMSSLVVNSPKPPPAAASLVVSDQILGIYPVNSWSFIDGAYRLGFGSHGTVVFQGSLQGRAVAVKRLLQDFVTLASREVSILQESDDHPNVIRYYYQEAHANFLYIALELCPASLADIVECPDRDQWRDIAIAFDPKRALKQITSGLKHLHALKLVHRDIKPQNILVSGAKPGPGGKSSYRMLISDFGLCKKLDVDQTSFLPTAHGAMAAGTVGWRAPEILRGEVKLDDLSDDHSMSSRGSTSTATGTPSNSRLTRLTKSVDIFALGCLFYYTLTNGGHPFGDRFEREVNIMKNEKNLEALERFGEEGSEAVDLITTMLDPEAYERPDTITCLLHPFFWNPARRLNFLQDASDRFEIMCRDPRDPYLLVLEKEASGIVGNDWHSRLDKIFIENLGKFRKYDGRSVQDLLRALRNKKHHYQDLPDNVKRHLGPMPEGFLTYFTRRFPRLFLHVHGVVGSTGLHSESMFRGYFELAE</sequence>
<dbReference type="PROSITE" id="PS51392">
    <property type="entry name" value="KEN"/>
    <property type="match status" value="1"/>
</dbReference>
<dbReference type="Gene3D" id="1.20.1440.180">
    <property type="entry name" value="KEN domain"/>
    <property type="match status" value="1"/>
</dbReference>
<dbReference type="Pfam" id="PF06479">
    <property type="entry name" value="Ribonuc_2-5A"/>
    <property type="match status" value="1"/>
</dbReference>
<keyword evidence="13" id="KW-0460">Magnesium</keyword>
<dbReference type="InterPro" id="IPR011009">
    <property type="entry name" value="Kinase-like_dom_sf"/>
</dbReference>
<name>A0A9P7G858_9AGAR</name>
<evidence type="ECO:0000256" key="6">
    <source>
        <dbReference type="ARBA" id="ARBA00022692"/>
    </source>
</evidence>
<dbReference type="EC" id="2.7.11.1" evidence="3"/>
<dbReference type="PROSITE" id="PS00108">
    <property type="entry name" value="PROTEIN_KINASE_ST"/>
    <property type="match status" value="1"/>
</dbReference>
<evidence type="ECO:0000259" key="22">
    <source>
        <dbReference type="PROSITE" id="PS51392"/>
    </source>
</evidence>